<evidence type="ECO:0000313" key="2">
    <source>
        <dbReference type="EMBL" id="EFB22194.1"/>
    </source>
</evidence>
<gene>
    <name evidence="2" type="ORF">PANDA_015239</name>
</gene>
<sequence length="161" mass="18494">MEKLLEDMEQKEQHLQLLTEAAERASRLGQLQQKRSQRELQQMRSRLAQERSVKLEALQRVQELRSQLNDAERSSVQMSSPGGLIPRAQYSLRSAPTSSRHSQQHLLKTNLMRGKITRRIQRPGTVPIKYTKRTDNILLPNVAENVQCSAFQVRTSPSIIP</sequence>
<dbReference type="HOGENOM" id="CLU_028401_0_0_1"/>
<proteinExistence type="predicted"/>
<keyword evidence="1" id="KW-0175">Coiled coil</keyword>
<accession>D2HT02</accession>
<dbReference type="EMBL" id="GL193314">
    <property type="protein sequence ID" value="EFB22194.1"/>
    <property type="molecule type" value="Genomic_DNA"/>
</dbReference>
<dbReference type="InterPro" id="IPR040401">
    <property type="entry name" value="CCDC162"/>
</dbReference>
<reference evidence="2" key="1">
    <citation type="journal article" date="2010" name="Nature">
        <title>The sequence and de novo assembly of the giant panda genome.</title>
        <authorList>
            <person name="Li R."/>
            <person name="Fan W."/>
            <person name="Tian G."/>
            <person name="Zhu H."/>
            <person name="He L."/>
            <person name="Cai J."/>
            <person name="Huang Q."/>
            <person name="Cai Q."/>
            <person name="Li B."/>
            <person name="Bai Y."/>
            <person name="Zhang Z."/>
            <person name="Zhang Y."/>
            <person name="Wang W."/>
            <person name="Li J."/>
            <person name="Wei F."/>
            <person name="Li H."/>
            <person name="Jian M."/>
            <person name="Li J."/>
            <person name="Zhang Z."/>
            <person name="Nielsen R."/>
            <person name="Li D."/>
            <person name="Gu W."/>
            <person name="Yang Z."/>
            <person name="Xuan Z."/>
            <person name="Ryder O.A."/>
            <person name="Leung F.C."/>
            <person name="Zhou Y."/>
            <person name="Cao J."/>
            <person name="Sun X."/>
            <person name="Fu Y."/>
            <person name="Fang X."/>
            <person name="Guo X."/>
            <person name="Wang B."/>
            <person name="Hou R."/>
            <person name="Shen F."/>
            <person name="Mu B."/>
            <person name="Ni P."/>
            <person name="Lin R."/>
            <person name="Qian W."/>
            <person name="Wang G."/>
            <person name="Yu C."/>
            <person name="Nie W."/>
            <person name="Wang J."/>
            <person name="Wu Z."/>
            <person name="Liang H."/>
            <person name="Min J."/>
            <person name="Wu Q."/>
            <person name="Cheng S."/>
            <person name="Ruan J."/>
            <person name="Wang M."/>
            <person name="Shi Z."/>
            <person name="Wen M."/>
            <person name="Liu B."/>
            <person name="Ren X."/>
            <person name="Zheng H."/>
            <person name="Dong D."/>
            <person name="Cook K."/>
            <person name="Shan G."/>
            <person name="Zhang H."/>
            <person name="Kosiol C."/>
            <person name="Xie X."/>
            <person name="Lu Z."/>
            <person name="Zheng H."/>
            <person name="Li Y."/>
            <person name="Steiner C.C."/>
            <person name="Lam T.T."/>
            <person name="Lin S."/>
            <person name="Zhang Q."/>
            <person name="Li G."/>
            <person name="Tian J."/>
            <person name="Gong T."/>
            <person name="Liu H."/>
            <person name="Zhang D."/>
            <person name="Fang L."/>
            <person name="Ye C."/>
            <person name="Zhang J."/>
            <person name="Hu W."/>
            <person name="Xu A."/>
            <person name="Ren Y."/>
            <person name="Zhang G."/>
            <person name="Bruford M.W."/>
            <person name="Li Q."/>
            <person name="Ma L."/>
            <person name="Guo Y."/>
            <person name="An N."/>
            <person name="Hu Y."/>
            <person name="Zheng Y."/>
            <person name="Shi Y."/>
            <person name="Li Z."/>
            <person name="Liu Q."/>
            <person name="Chen Y."/>
            <person name="Zhao J."/>
            <person name="Qu N."/>
            <person name="Zhao S."/>
            <person name="Tian F."/>
            <person name="Wang X."/>
            <person name="Wang H."/>
            <person name="Xu L."/>
            <person name="Liu X."/>
            <person name="Vinar T."/>
            <person name="Wang Y."/>
            <person name="Lam T.W."/>
            <person name="Yiu S.M."/>
            <person name="Liu S."/>
            <person name="Zhang H."/>
            <person name="Li D."/>
            <person name="Huang Y."/>
            <person name="Wang X."/>
            <person name="Yang G."/>
            <person name="Jiang Z."/>
            <person name="Wang J."/>
            <person name="Qin N."/>
            <person name="Li L."/>
            <person name="Li J."/>
            <person name="Bolund L."/>
            <person name="Kristiansen K."/>
            <person name="Wong G.K."/>
            <person name="Olson M."/>
            <person name="Zhang X."/>
            <person name="Li S."/>
            <person name="Yang H."/>
            <person name="Wang J."/>
            <person name="Wang J."/>
        </authorList>
    </citation>
    <scope>NUCLEOTIDE SEQUENCE [LARGE SCALE GENOMIC DNA]</scope>
</reference>
<evidence type="ECO:0000256" key="1">
    <source>
        <dbReference type="SAM" id="Coils"/>
    </source>
</evidence>
<feature type="coiled-coil region" evidence="1">
    <location>
        <begin position="1"/>
        <end position="28"/>
    </location>
</feature>
<dbReference type="PANTHER" id="PTHR33331">
    <property type="entry name" value="COILED-COIL DOMAIN-CONTAINING PROTEIN 162"/>
    <property type="match status" value="1"/>
</dbReference>
<name>D2HT02_AILME</name>
<organism evidence="2">
    <name type="scientific">Ailuropoda melanoleuca</name>
    <name type="common">Giant panda</name>
    <dbReference type="NCBI Taxonomy" id="9646"/>
    <lineage>
        <taxon>Eukaryota</taxon>
        <taxon>Metazoa</taxon>
        <taxon>Chordata</taxon>
        <taxon>Craniata</taxon>
        <taxon>Vertebrata</taxon>
        <taxon>Euteleostomi</taxon>
        <taxon>Mammalia</taxon>
        <taxon>Eutheria</taxon>
        <taxon>Laurasiatheria</taxon>
        <taxon>Carnivora</taxon>
        <taxon>Caniformia</taxon>
        <taxon>Ursidae</taxon>
        <taxon>Ailuropoda</taxon>
    </lineage>
</organism>
<dbReference type="PANTHER" id="PTHR33331:SF13">
    <property type="entry name" value="COILED-COIL DOMAIN CONTAINING 162"/>
    <property type="match status" value="1"/>
</dbReference>
<dbReference type="AlphaFoldDB" id="D2HT02"/>
<protein>
    <submittedName>
        <fullName evidence="2">Uncharacterized protein</fullName>
    </submittedName>
</protein>
<feature type="non-terminal residue" evidence="2">
    <location>
        <position position="161"/>
    </location>
</feature>
<dbReference type="InParanoid" id="D2HT02"/>